<sequence>MKQLSFILAVLISSMVWGQDYEYGKVTREQLTMESYSDDPEAEALVLYESGKAEIFEDYEGLRLYFTFKTRIKIFDKEGFDHATFEIPLYTNDSKTKTESLEFVRATSYNMDTPPTAIGDDDVLYEKYNSNYRIAKFTIPKTKEGTVFDVEYRVKTPFYFYNFHDWKFQSDIPKLYSQYITKIPANYKYNAKIIGALEFDEHTGDIERRCVEMNGGAADCEINKYVMKNIPAFKTEDYMTSKDNFISQLKYEIKETQNFHGVKQSYSKSWKDIDHEIKTSFDLGKQARKERAFSKLIPEHLASMPKGIDKAKAIYYHLQKEMNWNGENHILSDVNVKEAFENKKGNIAELNLVLLNMLKASDFEAYMVLAREREDGFPTLLYPVLTDFNYLFIKLVEDGKTYYLDISDDYLPFGMLPLKALNNYGRVIDFDNESYWDNIYMNSLSMQNIFMQYQIDSDGYMTVKKAEKNTGFLATRKRKVINKINQDSYLKQLEDDLSAHNNAVITSYKNSNAKDSDKQLQELFEIEYEDPFQEQQLFFNPLAGTLFSDNPFKLKERNYPVDFGYPRAYIYKIILKLDDAYQIKHLPENVTYNVGEALKLDFKTQQSNGMVTLDIAFYIKKAVFTPEEYQDLKKIFSEIVDITNNADIIIEKSE</sequence>
<dbReference type="RefSeq" id="WP_093026307.1">
    <property type="nucleotide sequence ID" value="NZ_FPBK01000017.1"/>
</dbReference>
<protein>
    <recommendedName>
        <fullName evidence="3">DUF3857 domain-containing protein</fullName>
    </recommendedName>
</protein>
<evidence type="ECO:0000313" key="1">
    <source>
        <dbReference type="EMBL" id="SFU73630.1"/>
    </source>
</evidence>
<dbReference type="Gene3D" id="3.10.620.30">
    <property type="match status" value="1"/>
</dbReference>
<dbReference type="OrthoDB" id="98874at2"/>
<dbReference type="Gene3D" id="2.60.120.1130">
    <property type="match status" value="1"/>
</dbReference>
<dbReference type="Proteomes" id="UP000199138">
    <property type="component" value="Unassembled WGS sequence"/>
</dbReference>
<dbReference type="Gene3D" id="2.60.40.3140">
    <property type="match status" value="1"/>
</dbReference>
<proteinExistence type="predicted"/>
<name>A0A1I7IL18_9FLAO</name>
<reference evidence="1 2" key="1">
    <citation type="submission" date="2016-10" db="EMBL/GenBank/DDBJ databases">
        <authorList>
            <person name="de Groot N.N."/>
        </authorList>
    </citation>
    <scope>NUCLEOTIDE SEQUENCE [LARGE SCALE GENOMIC DNA]</scope>
    <source>
        <strain evidence="1 2">CGMCC 1.12333</strain>
    </source>
</reference>
<evidence type="ECO:0000313" key="2">
    <source>
        <dbReference type="Proteomes" id="UP000199138"/>
    </source>
</evidence>
<organism evidence="1 2">
    <name type="scientific">Pustulibacterium marinum</name>
    <dbReference type="NCBI Taxonomy" id="1224947"/>
    <lineage>
        <taxon>Bacteria</taxon>
        <taxon>Pseudomonadati</taxon>
        <taxon>Bacteroidota</taxon>
        <taxon>Flavobacteriia</taxon>
        <taxon>Flavobacteriales</taxon>
        <taxon>Flavobacteriaceae</taxon>
        <taxon>Pustulibacterium</taxon>
    </lineage>
</organism>
<dbReference type="AlphaFoldDB" id="A0A1I7IL18"/>
<dbReference type="EMBL" id="FPBK01000017">
    <property type="protein sequence ID" value="SFU73630.1"/>
    <property type="molecule type" value="Genomic_DNA"/>
</dbReference>
<evidence type="ECO:0008006" key="3">
    <source>
        <dbReference type="Google" id="ProtNLM"/>
    </source>
</evidence>
<keyword evidence="2" id="KW-1185">Reference proteome</keyword>
<dbReference type="STRING" id="1224947.SAMN05216480_11750"/>
<accession>A0A1I7IL18</accession>
<gene>
    <name evidence="1" type="ORF">SAMN05216480_11750</name>
</gene>